<reference evidence="6 7" key="1">
    <citation type="submission" date="2019-02" db="EMBL/GenBank/DDBJ databases">
        <title>Deep-cultivation of Planctomycetes and their phenomic and genomic characterization uncovers novel biology.</title>
        <authorList>
            <person name="Wiegand S."/>
            <person name="Jogler M."/>
            <person name="Boedeker C."/>
            <person name="Pinto D."/>
            <person name="Vollmers J."/>
            <person name="Rivas-Marin E."/>
            <person name="Kohn T."/>
            <person name="Peeters S.H."/>
            <person name="Heuer A."/>
            <person name="Rast P."/>
            <person name="Oberbeckmann S."/>
            <person name="Bunk B."/>
            <person name="Jeske O."/>
            <person name="Meyerdierks A."/>
            <person name="Storesund J.E."/>
            <person name="Kallscheuer N."/>
            <person name="Luecker S."/>
            <person name="Lage O.M."/>
            <person name="Pohl T."/>
            <person name="Merkel B.J."/>
            <person name="Hornburger P."/>
            <person name="Mueller R.-W."/>
            <person name="Bruemmer F."/>
            <person name="Labrenz M."/>
            <person name="Spormann A.M."/>
            <person name="Op den Camp H."/>
            <person name="Overmann J."/>
            <person name="Amann R."/>
            <person name="Jetten M.S.M."/>
            <person name="Mascher T."/>
            <person name="Medema M.H."/>
            <person name="Devos D.P."/>
            <person name="Kaster A.-K."/>
            <person name="Ovreas L."/>
            <person name="Rohde M."/>
            <person name="Galperin M.Y."/>
            <person name="Jogler C."/>
        </authorList>
    </citation>
    <scope>NUCLEOTIDE SEQUENCE [LARGE SCALE GENOMIC DNA]</scope>
    <source>
        <strain evidence="6 7">Spa11</strain>
    </source>
</reference>
<dbReference type="EMBL" id="CP036349">
    <property type="protein sequence ID" value="QDV74366.1"/>
    <property type="molecule type" value="Genomic_DNA"/>
</dbReference>
<keyword evidence="7" id="KW-1185">Reference proteome</keyword>
<evidence type="ECO:0000256" key="4">
    <source>
        <dbReference type="ARBA" id="ARBA00023180"/>
    </source>
</evidence>
<feature type="domain" description="Sulfatase N-terminal" evidence="5">
    <location>
        <begin position="35"/>
        <end position="409"/>
    </location>
</feature>
<dbReference type="SUPFAM" id="SSF53649">
    <property type="entry name" value="Alkaline phosphatase-like"/>
    <property type="match status" value="1"/>
</dbReference>
<dbReference type="Gene3D" id="3.40.720.10">
    <property type="entry name" value="Alkaline Phosphatase, subunit A"/>
    <property type="match status" value="1"/>
</dbReference>
<dbReference type="GO" id="GO:0004065">
    <property type="term" value="F:arylsulfatase activity"/>
    <property type="evidence" value="ECO:0007669"/>
    <property type="project" value="UniProtKB-EC"/>
</dbReference>
<protein>
    <submittedName>
        <fullName evidence="6">Arylsulfatase</fullName>
        <ecNumber evidence="6">3.1.6.1</ecNumber>
    </submittedName>
</protein>
<dbReference type="PANTHER" id="PTHR43108">
    <property type="entry name" value="N-ACETYLGLUCOSAMINE-6-SULFATASE FAMILY MEMBER"/>
    <property type="match status" value="1"/>
</dbReference>
<evidence type="ECO:0000256" key="3">
    <source>
        <dbReference type="ARBA" id="ARBA00022801"/>
    </source>
</evidence>
<dbReference type="KEGG" id="bmei:Spa11_25690"/>
<evidence type="ECO:0000259" key="5">
    <source>
        <dbReference type="Pfam" id="PF00884"/>
    </source>
</evidence>
<dbReference type="InterPro" id="IPR000917">
    <property type="entry name" value="Sulfatase_N"/>
</dbReference>
<evidence type="ECO:0000313" key="7">
    <source>
        <dbReference type="Proteomes" id="UP000316426"/>
    </source>
</evidence>
<dbReference type="Pfam" id="PF00884">
    <property type="entry name" value="Sulfatase"/>
    <property type="match status" value="1"/>
</dbReference>
<dbReference type="EC" id="3.1.6.1" evidence="6"/>
<keyword evidence="2" id="KW-0732">Signal</keyword>
<comment type="similarity">
    <text evidence="1">Belongs to the sulfatase family.</text>
</comment>
<organism evidence="6 7">
    <name type="scientific">Botrimarina mediterranea</name>
    <dbReference type="NCBI Taxonomy" id="2528022"/>
    <lineage>
        <taxon>Bacteria</taxon>
        <taxon>Pseudomonadati</taxon>
        <taxon>Planctomycetota</taxon>
        <taxon>Planctomycetia</taxon>
        <taxon>Pirellulales</taxon>
        <taxon>Lacipirellulaceae</taxon>
        <taxon>Botrimarina</taxon>
    </lineage>
</organism>
<dbReference type="PANTHER" id="PTHR43108:SF6">
    <property type="entry name" value="N-SULPHOGLUCOSAMINE SULPHOHYDROLASE"/>
    <property type="match status" value="1"/>
</dbReference>
<evidence type="ECO:0000256" key="1">
    <source>
        <dbReference type="ARBA" id="ARBA00008779"/>
    </source>
</evidence>
<dbReference type="PROSITE" id="PS00149">
    <property type="entry name" value="SULFATASE_2"/>
    <property type="match status" value="1"/>
</dbReference>
<dbReference type="InterPro" id="IPR024607">
    <property type="entry name" value="Sulfatase_CS"/>
</dbReference>
<dbReference type="InterPro" id="IPR017850">
    <property type="entry name" value="Alkaline_phosphatase_core_sf"/>
</dbReference>
<sequence length="520" mass="59436">MAPKRIRRSLALPASWRFLLLALLIAVSAEGAPRPNFVFIMSDDHAYQAVSAYGAGINNTPNIDRIAREGIRFDRAYVPNSLCGPCRATVLTGKHSSRNGFYDNRSTFDGTQWTMAKSLQRAGYQTAIVGKWHLVSEPTGFDHWDVLPGQGKYYRPDFITPAGKSAIDGYVTDVTTDKAIAWLNGAGETGRKADKPFLLMIHQKAPHRPWDPAPERLKEFVGREIPEPATLLDDYSTRTSSAVDAKMRIGETMNDRDIKTWAEDNNHRQWLYNHMTADQKAAWVEHIDPRQAELEDSGLEGDERTRWKWRRYMEDYLACVASVDEGVGRVLDWLDGAGLAENTVVVYMSDQGFYLGEHGWFDKRFMYEESLRTPMVVRWPAGLKEPGREEGRIVSNLDIAPTFLELAGAEVDPEVDGRSLTAILRSEPTPDWREDFYYHYHEGPERDHNVQLHDGVTDGRHKLIHFYKRDEWELYDLEEDPRELSNVADDPRYAEVRERLTARLAELREDYGFTPPKVGE</sequence>
<evidence type="ECO:0000256" key="2">
    <source>
        <dbReference type="ARBA" id="ARBA00022729"/>
    </source>
</evidence>
<dbReference type="RefSeq" id="WP_145112714.1">
    <property type="nucleotide sequence ID" value="NZ_CP036349.1"/>
</dbReference>
<gene>
    <name evidence="6" type="ORF">Spa11_25690</name>
</gene>
<dbReference type="AlphaFoldDB" id="A0A518K998"/>
<keyword evidence="4" id="KW-0325">Glycoprotein</keyword>
<proteinExistence type="inferred from homology"/>
<name>A0A518K998_9BACT</name>
<dbReference type="Proteomes" id="UP000316426">
    <property type="component" value="Chromosome"/>
</dbReference>
<evidence type="ECO:0000313" key="6">
    <source>
        <dbReference type="EMBL" id="QDV74366.1"/>
    </source>
</evidence>
<accession>A0A518K998</accession>
<keyword evidence="3 6" id="KW-0378">Hydrolase</keyword>
<dbReference type="CDD" id="cd16031">
    <property type="entry name" value="G6S_like"/>
    <property type="match status" value="1"/>
</dbReference>